<comment type="caution">
    <text evidence="5">The sequence shown here is derived from an EMBL/GenBank/DDBJ whole genome shotgun (WGS) entry which is preliminary data.</text>
</comment>
<dbReference type="GO" id="GO:0016491">
    <property type="term" value="F:oxidoreductase activity"/>
    <property type="evidence" value="ECO:0007669"/>
    <property type="project" value="UniProtKB-KW"/>
</dbReference>
<dbReference type="SUPFAM" id="SSF52922">
    <property type="entry name" value="TK C-terminal domain-like"/>
    <property type="match status" value="1"/>
</dbReference>
<dbReference type="GO" id="GO:0000287">
    <property type="term" value="F:magnesium ion binding"/>
    <property type="evidence" value="ECO:0007669"/>
    <property type="project" value="UniProtKB-ARBA"/>
</dbReference>
<dbReference type="InterPro" id="IPR009014">
    <property type="entry name" value="Transketo_C/PFOR_II"/>
</dbReference>
<evidence type="ECO:0000313" key="5">
    <source>
        <dbReference type="EMBL" id="TCJ15081.1"/>
    </source>
</evidence>
<sequence>MATRSLVQAIHDGLAEEMRADETVMVMGEDVGRAGGVFRVTEGLQQEFGPYRALDTPLAESLIVGAAIGLAANGMKPVAEIQFADFIPPAFDQIVSEAARFRYRSNNAWNCQITVRAPYGHIPGGALYHSQSVEAWFCNVPGLKVVAPTYPADAKGLLKAAIRDPDPVIFFEHKKAYRLLKQEVPENDYTVPLRKAKVHREGTDMTVVSYGVMLHLVLEAAEKLAGEHGIEVEVVEPLTLYPLDKATILESARKTGKFLVVSEANLEGSVSGEIASIVAEEAFEWLDGPVMRLGAPNVPGIPFAKPLMDWYVPDLERIQGKMLELARY</sequence>
<dbReference type="SMART" id="SM00861">
    <property type="entry name" value="Transket_pyr"/>
    <property type="match status" value="1"/>
</dbReference>
<gene>
    <name evidence="5" type="ORF">E0L93_13570</name>
</gene>
<dbReference type="InterPro" id="IPR005475">
    <property type="entry name" value="Transketolase-like_Pyr-bd"/>
</dbReference>
<dbReference type="SUPFAM" id="SSF52518">
    <property type="entry name" value="Thiamin diphosphate-binding fold (THDP-binding)"/>
    <property type="match status" value="1"/>
</dbReference>
<keyword evidence="2" id="KW-0560">Oxidoreductase</keyword>
<evidence type="ECO:0000256" key="1">
    <source>
        <dbReference type="ARBA" id="ARBA00001964"/>
    </source>
</evidence>
<reference evidence="5 6" key="1">
    <citation type="submission" date="2019-03" db="EMBL/GenBank/DDBJ databases">
        <title>Whole genome sequence of a novel Rubrobacter taiwanensis strain, isolated from Yellowstone National Park.</title>
        <authorList>
            <person name="Freed S."/>
            <person name="Ramaley R.F."/>
            <person name="Kyndt J.A."/>
        </authorList>
    </citation>
    <scope>NUCLEOTIDE SEQUENCE [LARGE SCALE GENOMIC DNA]</scope>
    <source>
        <strain evidence="5 6">Yellowstone</strain>
    </source>
</reference>
<dbReference type="FunFam" id="3.40.50.920:FF:000001">
    <property type="entry name" value="Pyruvate dehydrogenase E1 beta subunit"/>
    <property type="match status" value="1"/>
</dbReference>
<dbReference type="Pfam" id="PF02780">
    <property type="entry name" value="Transketolase_C"/>
    <property type="match status" value="1"/>
</dbReference>
<accession>A0A4R1BDC8</accession>
<protein>
    <submittedName>
        <fullName evidence="5">Alpha-ketoacid dehydrogenase subunit beta</fullName>
    </submittedName>
</protein>
<dbReference type="RefSeq" id="WP_132692619.1">
    <property type="nucleotide sequence ID" value="NZ_SKBU01000029.1"/>
</dbReference>
<proteinExistence type="predicted"/>
<dbReference type="InterPro" id="IPR033248">
    <property type="entry name" value="Transketolase_C"/>
</dbReference>
<evidence type="ECO:0000256" key="2">
    <source>
        <dbReference type="ARBA" id="ARBA00023002"/>
    </source>
</evidence>
<dbReference type="Gene3D" id="3.40.50.920">
    <property type="match status" value="1"/>
</dbReference>
<evidence type="ECO:0000259" key="4">
    <source>
        <dbReference type="SMART" id="SM00861"/>
    </source>
</evidence>
<feature type="domain" description="Transketolase-like pyrimidine-binding" evidence="4">
    <location>
        <begin position="4"/>
        <end position="179"/>
    </location>
</feature>
<evidence type="ECO:0000313" key="6">
    <source>
        <dbReference type="Proteomes" id="UP000295244"/>
    </source>
</evidence>
<dbReference type="InterPro" id="IPR029061">
    <property type="entry name" value="THDP-binding"/>
</dbReference>
<organism evidence="5 6">
    <name type="scientific">Rubrobacter taiwanensis</name>
    <dbReference type="NCBI Taxonomy" id="185139"/>
    <lineage>
        <taxon>Bacteria</taxon>
        <taxon>Bacillati</taxon>
        <taxon>Actinomycetota</taxon>
        <taxon>Rubrobacteria</taxon>
        <taxon>Rubrobacterales</taxon>
        <taxon>Rubrobacteraceae</taxon>
        <taxon>Rubrobacter</taxon>
    </lineage>
</organism>
<dbReference type="Pfam" id="PF02779">
    <property type="entry name" value="Transket_pyr"/>
    <property type="match status" value="1"/>
</dbReference>
<keyword evidence="3" id="KW-0786">Thiamine pyrophosphate</keyword>
<keyword evidence="6" id="KW-1185">Reference proteome</keyword>
<dbReference type="CDD" id="cd07036">
    <property type="entry name" value="TPP_PYR_E1-PDHc-beta_like"/>
    <property type="match status" value="1"/>
</dbReference>
<dbReference type="Proteomes" id="UP000295244">
    <property type="component" value="Unassembled WGS sequence"/>
</dbReference>
<dbReference type="AlphaFoldDB" id="A0A4R1BDC8"/>
<dbReference type="Gene3D" id="3.40.50.970">
    <property type="match status" value="1"/>
</dbReference>
<name>A0A4R1BDC8_9ACTN</name>
<dbReference type="PANTHER" id="PTHR43257:SF2">
    <property type="entry name" value="PYRUVATE DEHYDROGENASE E1 COMPONENT SUBUNIT BETA"/>
    <property type="match status" value="1"/>
</dbReference>
<dbReference type="FunFam" id="3.40.50.970:FF:000001">
    <property type="entry name" value="Pyruvate dehydrogenase E1 beta subunit"/>
    <property type="match status" value="1"/>
</dbReference>
<dbReference type="PANTHER" id="PTHR43257">
    <property type="entry name" value="PYRUVATE DEHYDROGENASE E1 COMPONENT BETA SUBUNIT"/>
    <property type="match status" value="1"/>
</dbReference>
<comment type="cofactor">
    <cofactor evidence="1">
        <name>thiamine diphosphate</name>
        <dbReference type="ChEBI" id="CHEBI:58937"/>
    </cofactor>
</comment>
<dbReference type="OrthoDB" id="3457658at2"/>
<evidence type="ECO:0000256" key="3">
    <source>
        <dbReference type="ARBA" id="ARBA00023052"/>
    </source>
</evidence>
<dbReference type="EMBL" id="SKBU01000029">
    <property type="protein sequence ID" value="TCJ15081.1"/>
    <property type="molecule type" value="Genomic_DNA"/>
</dbReference>